<keyword evidence="4" id="KW-1185">Reference proteome</keyword>
<accession>A0A1R3J197</accession>
<reference evidence="4" key="1">
    <citation type="submission" date="2013-09" db="EMBL/GenBank/DDBJ databases">
        <title>Corchorus olitorius genome sequencing.</title>
        <authorList>
            <person name="Alam M."/>
            <person name="Haque M.S."/>
            <person name="Islam M.S."/>
            <person name="Emdad E.M."/>
            <person name="Islam M.M."/>
            <person name="Ahmed B."/>
            <person name="Halim A."/>
            <person name="Hossen Q.M.M."/>
            <person name="Hossain M.Z."/>
            <person name="Ahmed R."/>
            <person name="Khan M.M."/>
            <person name="Islam R."/>
            <person name="Rashid M.M."/>
            <person name="Khan S.A."/>
            <person name="Rahman M.S."/>
            <person name="Alam M."/>
            <person name="Yahiya A.S."/>
            <person name="Khan M.S."/>
            <person name="Azam M.S."/>
            <person name="Haque T."/>
            <person name="Lashkar M.Z.H."/>
            <person name="Akhand A.I."/>
            <person name="Morshed G."/>
            <person name="Roy S."/>
            <person name="Uddin K.S."/>
            <person name="Rabeya T."/>
            <person name="Hossain A.S."/>
            <person name="Chowdhury A."/>
            <person name="Snigdha A.R."/>
            <person name="Mortoza M.S."/>
            <person name="Matin S.A."/>
            <person name="Hoque S.M.E."/>
            <person name="Islam M.K."/>
            <person name="Roy D.K."/>
            <person name="Haider R."/>
            <person name="Moosa M.M."/>
            <person name="Elias S.M."/>
            <person name="Hasan A.M."/>
            <person name="Jahan S."/>
            <person name="Shafiuddin M."/>
            <person name="Mahmood N."/>
            <person name="Shommy N.S."/>
        </authorList>
    </citation>
    <scope>NUCLEOTIDE SEQUENCE [LARGE SCALE GENOMIC DNA]</scope>
    <source>
        <strain evidence="4">cv. O-4</strain>
    </source>
</reference>
<dbReference type="NCBIfam" id="TIGR00756">
    <property type="entry name" value="PPR"/>
    <property type="match status" value="1"/>
</dbReference>
<dbReference type="EMBL" id="AWUE01017042">
    <property type="protein sequence ID" value="OMO88602.1"/>
    <property type="molecule type" value="Genomic_DNA"/>
</dbReference>
<comment type="similarity">
    <text evidence="1">Belongs to the PPR family. P subfamily.</text>
</comment>
<name>A0A1R3J197_9ROSI</name>
<dbReference type="STRING" id="93759.A0A1R3J197"/>
<protein>
    <recommendedName>
        <fullName evidence="5">Pentatricopeptide repeat-containing protein</fullName>
    </recommendedName>
</protein>
<proteinExistence type="inferred from homology"/>
<sequence length="197" mass="22278">MNRITIMMSPSFDRYSGNSALFFFYDSSSSSICSLARYPTFAAVKDRNVKVGLSRPSRTQLEKLVINKCKSRSLELDEALGFFNSMISQRPLPSISAFNYLLGALAKMKHYSVVVSMCKQMMGCEEMHPDICTMTTWMNCFCNLKQADLCFSVFALILKLGLQPSPHTMSVLLLGLINEVAFASRDTLAMQLKYWKR</sequence>
<dbReference type="InterPro" id="IPR002885">
    <property type="entry name" value="PPR_rpt"/>
</dbReference>
<evidence type="ECO:0000313" key="4">
    <source>
        <dbReference type="Proteomes" id="UP000187203"/>
    </source>
</evidence>
<evidence type="ECO:0000256" key="1">
    <source>
        <dbReference type="ARBA" id="ARBA00007626"/>
    </source>
</evidence>
<evidence type="ECO:0008006" key="5">
    <source>
        <dbReference type="Google" id="ProtNLM"/>
    </source>
</evidence>
<organism evidence="3 4">
    <name type="scientific">Corchorus olitorius</name>
    <dbReference type="NCBI Taxonomy" id="93759"/>
    <lineage>
        <taxon>Eukaryota</taxon>
        <taxon>Viridiplantae</taxon>
        <taxon>Streptophyta</taxon>
        <taxon>Embryophyta</taxon>
        <taxon>Tracheophyta</taxon>
        <taxon>Spermatophyta</taxon>
        <taxon>Magnoliopsida</taxon>
        <taxon>eudicotyledons</taxon>
        <taxon>Gunneridae</taxon>
        <taxon>Pentapetalae</taxon>
        <taxon>rosids</taxon>
        <taxon>malvids</taxon>
        <taxon>Malvales</taxon>
        <taxon>Malvaceae</taxon>
        <taxon>Grewioideae</taxon>
        <taxon>Apeibeae</taxon>
        <taxon>Corchorus</taxon>
    </lineage>
</organism>
<dbReference type="AlphaFoldDB" id="A0A1R3J197"/>
<dbReference type="InterPro" id="IPR011990">
    <property type="entry name" value="TPR-like_helical_dom_sf"/>
</dbReference>
<dbReference type="Proteomes" id="UP000187203">
    <property type="component" value="Unassembled WGS sequence"/>
</dbReference>
<evidence type="ECO:0000313" key="3">
    <source>
        <dbReference type="EMBL" id="OMO88602.1"/>
    </source>
</evidence>
<gene>
    <name evidence="3" type="ORF">COLO4_20165</name>
</gene>
<keyword evidence="2" id="KW-0677">Repeat</keyword>
<evidence type="ECO:0000256" key="2">
    <source>
        <dbReference type="ARBA" id="ARBA00022737"/>
    </source>
</evidence>
<dbReference type="PANTHER" id="PTHR47941">
    <property type="entry name" value="PENTATRICOPEPTIDE REPEAT-CONTAINING PROTEIN 3, MITOCHONDRIAL"/>
    <property type="match status" value="1"/>
</dbReference>
<dbReference type="Gene3D" id="1.25.40.10">
    <property type="entry name" value="Tetratricopeptide repeat domain"/>
    <property type="match status" value="1"/>
</dbReference>
<dbReference type="OrthoDB" id="1934535at2759"/>
<comment type="caution">
    <text evidence="3">The sequence shown here is derived from an EMBL/GenBank/DDBJ whole genome shotgun (WGS) entry which is preliminary data.</text>
</comment>
<dbReference type="Pfam" id="PF13041">
    <property type="entry name" value="PPR_2"/>
    <property type="match status" value="1"/>
</dbReference>